<dbReference type="GO" id="GO:0007283">
    <property type="term" value="P:spermatogenesis"/>
    <property type="evidence" value="ECO:0007669"/>
    <property type="project" value="InterPro"/>
</dbReference>
<feature type="region of interest" description="Disordered" evidence="3">
    <location>
        <begin position="159"/>
        <end position="288"/>
    </location>
</feature>
<dbReference type="GO" id="GO:0032027">
    <property type="term" value="F:myosin light chain binding"/>
    <property type="evidence" value="ECO:0007669"/>
    <property type="project" value="InterPro"/>
</dbReference>
<dbReference type="InterPro" id="IPR032732">
    <property type="entry name" value="SPATA6_N"/>
</dbReference>
<evidence type="ECO:0000259" key="4">
    <source>
        <dbReference type="Pfam" id="PF14909"/>
    </source>
</evidence>
<dbReference type="Ensembl" id="ENSORLT00020020953.1">
    <property type="protein sequence ID" value="ENSORLP00020013460.1"/>
    <property type="gene ID" value="ENSORLG00020014415.1"/>
</dbReference>
<name>A0A3P9KYA5_ORYLA</name>
<dbReference type="PANTHER" id="PTHR16435:SF3">
    <property type="entry name" value="SPERMATOGENESIS-ASSOCIATED PROTEIN 6"/>
    <property type="match status" value="1"/>
</dbReference>
<feature type="compositionally biased region" description="Basic residues" evidence="3">
    <location>
        <begin position="197"/>
        <end position="212"/>
    </location>
</feature>
<reference evidence="5" key="4">
    <citation type="submission" date="2025-09" db="UniProtKB">
        <authorList>
            <consortium name="Ensembl"/>
        </authorList>
    </citation>
    <scope>IDENTIFICATION</scope>
    <source>
        <strain evidence="5">HNI</strain>
    </source>
</reference>
<reference evidence="5 6" key="2">
    <citation type="submission" date="2017-04" db="EMBL/GenBank/DDBJ databases">
        <title>CpG methylation of centromeres and impact of large insertions on vertebrate speciation.</title>
        <authorList>
            <person name="Ichikawa K."/>
            <person name="Yoshimura J."/>
            <person name="Morishita S."/>
        </authorList>
    </citation>
    <scope>NUCLEOTIDE SEQUENCE</scope>
    <source>
        <strain evidence="5 6">HNI</strain>
    </source>
</reference>
<sequence>MEMRKRSSGSKKPTKYLKCTVYVNIRSVTCPGVFLEKKSHIYLSVCIMGQRRTTASFPPLFPVLLQSKLTFEKTFSGVVDPADVADLLEGDTTSFQLIQLVSPEAQILATMEERSRDFLFPPPRLISTKGAWREVLLKRSSSFPGISPRVEFTTTSIMEGSDGADAASPTSCPSPLRLSLAQTSRSSPAGGKGPAFKGRRLRTQARITKSRIKINTQTSSFICSSPESSRKRKGQKTHRSRWLPTAHSGFKGTNPVPVHTPQDVPALRGRSAATRPPPAGAAPIHEGD</sequence>
<dbReference type="Pfam" id="PF14909">
    <property type="entry name" value="SPATA6"/>
    <property type="match status" value="1"/>
</dbReference>
<organism evidence="5 6">
    <name type="scientific">Oryzias latipes</name>
    <name type="common">Japanese rice fish</name>
    <name type="synonym">Japanese killifish</name>
    <dbReference type="NCBI Taxonomy" id="8090"/>
    <lineage>
        <taxon>Eukaryota</taxon>
        <taxon>Metazoa</taxon>
        <taxon>Chordata</taxon>
        <taxon>Craniata</taxon>
        <taxon>Vertebrata</taxon>
        <taxon>Euteleostomi</taxon>
        <taxon>Actinopterygii</taxon>
        <taxon>Neopterygii</taxon>
        <taxon>Teleostei</taxon>
        <taxon>Neoteleostei</taxon>
        <taxon>Acanthomorphata</taxon>
        <taxon>Ovalentaria</taxon>
        <taxon>Atherinomorphae</taxon>
        <taxon>Beloniformes</taxon>
        <taxon>Adrianichthyidae</taxon>
        <taxon>Oryziinae</taxon>
        <taxon>Oryzias</taxon>
    </lineage>
</organism>
<comment type="similarity">
    <text evidence="1">Belongs to the SPATA6 family.</text>
</comment>
<dbReference type="Proteomes" id="UP000265180">
    <property type="component" value="Chromosome 4"/>
</dbReference>
<dbReference type="GO" id="GO:0120212">
    <property type="term" value="C:sperm head-tail coupling apparatus"/>
    <property type="evidence" value="ECO:0007669"/>
    <property type="project" value="InterPro"/>
</dbReference>
<evidence type="ECO:0000256" key="2">
    <source>
        <dbReference type="ARBA" id="ARBA00022553"/>
    </source>
</evidence>
<reference evidence="5" key="3">
    <citation type="submission" date="2025-08" db="UniProtKB">
        <authorList>
            <consortium name="Ensembl"/>
        </authorList>
    </citation>
    <scope>IDENTIFICATION</scope>
    <source>
        <strain evidence="5">HNI</strain>
    </source>
</reference>
<feature type="domain" description="Spermatogenesis-associated protein 6 N-terminal" evidence="4">
    <location>
        <begin position="21"/>
        <end position="157"/>
    </location>
</feature>
<accession>A0A3P9KYA5</accession>
<protein>
    <recommendedName>
        <fullName evidence="4">Spermatogenesis-associated protein 6 N-terminal domain-containing protein</fullName>
    </recommendedName>
</protein>
<dbReference type="AlphaFoldDB" id="A0A3P9KYA5"/>
<dbReference type="PANTHER" id="PTHR16435">
    <property type="entry name" value="SPERMATOGENESIS-ASSOCIATED PROTEIN 6 SPATA6"/>
    <property type="match status" value="1"/>
</dbReference>
<feature type="compositionally biased region" description="Polar residues" evidence="3">
    <location>
        <begin position="213"/>
        <end position="227"/>
    </location>
</feature>
<proteinExistence type="inferred from homology"/>
<evidence type="ECO:0000313" key="5">
    <source>
        <dbReference type="Ensembl" id="ENSORLP00020013460.1"/>
    </source>
</evidence>
<dbReference type="InterPro" id="IPR042769">
    <property type="entry name" value="SPATA6_fam"/>
</dbReference>
<keyword evidence="2" id="KW-0597">Phosphoprotein</keyword>
<evidence type="ECO:0000256" key="3">
    <source>
        <dbReference type="SAM" id="MobiDB-lite"/>
    </source>
</evidence>
<feature type="compositionally biased region" description="Basic residues" evidence="3">
    <location>
        <begin position="230"/>
        <end position="241"/>
    </location>
</feature>
<reference key="1">
    <citation type="journal article" date="2007" name="Nature">
        <title>The medaka draft genome and insights into vertebrate genome evolution.</title>
        <authorList>
            <person name="Kasahara M."/>
            <person name="Naruse K."/>
            <person name="Sasaki S."/>
            <person name="Nakatani Y."/>
            <person name="Qu W."/>
            <person name="Ahsan B."/>
            <person name="Yamada T."/>
            <person name="Nagayasu Y."/>
            <person name="Doi K."/>
            <person name="Kasai Y."/>
            <person name="Jindo T."/>
            <person name="Kobayashi D."/>
            <person name="Shimada A."/>
            <person name="Toyoda A."/>
            <person name="Kuroki Y."/>
            <person name="Fujiyama A."/>
            <person name="Sasaki T."/>
            <person name="Shimizu A."/>
            <person name="Asakawa S."/>
            <person name="Shimizu N."/>
            <person name="Hashimoto S."/>
            <person name="Yang J."/>
            <person name="Lee Y."/>
            <person name="Matsushima K."/>
            <person name="Sugano S."/>
            <person name="Sakaizumi M."/>
            <person name="Narita T."/>
            <person name="Ohishi K."/>
            <person name="Haga S."/>
            <person name="Ohta F."/>
            <person name="Nomoto H."/>
            <person name="Nogata K."/>
            <person name="Morishita T."/>
            <person name="Endo T."/>
            <person name="Shin-I T."/>
            <person name="Takeda H."/>
            <person name="Morishita S."/>
            <person name="Kohara Y."/>
        </authorList>
    </citation>
    <scope>NUCLEOTIDE SEQUENCE [LARGE SCALE GENOMIC DNA]</scope>
    <source>
        <strain>Hd-rR</strain>
    </source>
</reference>
<evidence type="ECO:0000313" key="6">
    <source>
        <dbReference type="Proteomes" id="UP000265180"/>
    </source>
</evidence>
<evidence type="ECO:0000256" key="1">
    <source>
        <dbReference type="ARBA" id="ARBA00006215"/>
    </source>
</evidence>